<dbReference type="NCBIfam" id="TIGR00121">
    <property type="entry name" value="birA_ligase"/>
    <property type="match status" value="1"/>
</dbReference>
<dbReference type="Pfam" id="PF09825">
    <property type="entry name" value="BPL_N"/>
    <property type="match status" value="1"/>
</dbReference>
<dbReference type="AlphaFoldDB" id="A0A371CWA6"/>
<evidence type="ECO:0000313" key="4">
    <source>
        <dbReference type="EMBL" id="RDX44540.1"/>
    </source>
</evidence>
<reference evidence="4 5" key="1">
    <citation type="journal article" date="2018" name="Biotechnol. Biofuels">
        <title>Integrative visual omics of the white-rot fungus Polyporus brumalis exposes the biotechnological potential of its oxidative enzymes for delignifying raw plant biomass.</title>
        <authorList>
            <person name="Miyauchi S."/>
            <person name="Rancon A."/>
            <person name="Drula E."/>
            <person name="Hage H."/>
            <person name="Chaduli D."/>
            <person name="Favel A."/>
            <person name="Grisel S."/>
            <person name="Henrissat B."/>
            <person name="Herpoel-Gimbert I."/>
            <person name="Ruiz-Duenas F.J."/>
            <person name="Chevret D."/>
            <person name="Hainaut M."/>
            <person name="Lin J."/>
            <person name="Wang M."/>
            <person name="Pangilinan J."/>
            <person name="Lipzen A."/>
            <person name="Lesage-Meessen L."/>
            <person name="Navarro D."/>
            <person name="Riley R."/>
            <person name="Grigoriev I.V."/>
            <person name="Zhou S."/>
            <person name="Raouche S."/>
            <person name="Rosso M.N."/>
        </authorList>
    </citation>
    <scope>NUCLEOTIDE SEQUENCE [LARGE SCALE GENOMIC DNA]</scope>
    <source>
        <strain evidence="4 5">BRFM 1820</strain>
    </source>
</reference>
<dbReference type="EMBL" id="KZ857448">
    <property type="protein sequence ID" value="RDX44540.1"/>
    <property type="molecule type" value="Genomic_DNA"/>
</dbReference>
<evidence type="ECO:0000256" key="1">
    <source>
        <dbReference type="ARBA" id="ARBA00009934"/>
    </source>
</evidence>
<proteinExistence type="inferred from homology"/>
<dbReference type="InterPro" id="IPR004408">
    <property type="entry name" value="Biotin_CoA_COase_ligase"/>
</dbReference>
<dbReference type="InterPro" id="IPR004143">
    <property type="entry name" value="BPL_LPL_catalytic"/>
</dbReference>
<keyword evidence="2" id="KW-0436">Ligase</keyword>
<dbReference type="CDD" id="cd16442">
    <property type="entry name" value="BPL"/>
    <property type="match status" value="1"/>
</dbReference>
<evidence type="ECO:0000313" key="5">
    <source>
        <dbReference type="Proteomes" id="UP000256964"/>
    </source>
</evidence>
<dbReference type="PROSITE" id="PS51733">
    <property type="entry name" value="BPL_LPL_CATALYTIC"/>
    <property type="match status" value="1"/>
</dbReference>
<dbReference type="PANTHER" id="PTHR12835">
    <property type="entry name" value="BIOTIN PROTEIN LIGASE"/>
    <property type="match status" value="1"/>
</dbReference>
<dbReference type="InterPro" id="IPR045864">
    <property type="entry name" value="aa-tRNA-synth_II/BPL/LPL"/>
</dbReference>
<sequence>MNVLVYSGSDASPASHTKTLTSFRSLLVPNYAVQPVTSQALSGHPWSATCALLVLPSFLPPGTTPSGASTGSALSPAAVNEIQKYVASGGRVLSLGTPARVQSRKTHNSLSLSAQIAGISISGLDTAKSQPESKLTLEDTESRLSLSLTPAAPSDSGEAADVQLTAADNTHIDGIPCTGVIDTSDAPDGAGVKILARLRTDAESAVGVQAHIGRGNAAIWSLHLESPLSVADKDRTRLNIIRQTLSDLGLAVPSQESEAQTHARPTPQILTGAPWRAGVVSSILQALEVPSLETSEPYQLKDSNDTFLVHPPSSAARVFTEARESAAKSSEDPSTWNPKHIVAYTAKGGEGPSLPPRELTPKFDIATYYEALATARKDRGCPESYPQNGWGVGEALLYGEIVTSTQTMLDKNMRLLSSLPTPVLSLASAQLTGRGRGGNIWLSPPGCLQFSLLLRVPLSALPASKIVFVQYIFALAVAEACRSEQALGAEGERVRIKWPNDLYAITRDGEKKKIGGILVNTSFGAGKVELVVGCGLNVLNPPPITSLTQLLPEGSTPPTMERTLAAIMARFERMWAEFLRERGSFGPFMDLYLDRWLHSDQLVTLTTVTPPRKVRIVGITPDHGLLRTLPEPDGTTSSYGADFIDLQPDGNSFDLMAGLIKTKT</sequence>
<feature type="domain" description="BPL/LPL catalytic" evidence="3">
    <location>
        <begin position="379"/>
        <end position="579"/>
    </location>
</feature>
<dbReference type="OrthoDB" id="10250105at2759"/>
<dbReference type="InterPro" id="IPR019197">
    <property type="entry name" value="Biotin-prot_ligase_N"/>
</dbReference>
<dbReference type="GO" id="GO:0005737">
    <property type="term" value="C:cytoplasm"/>
    <property type="evidence" value="ECO:0007669"/>
    <property type="project" value="TreeGrafter"/>
</dbReference>
<dbReference type="SUPFAM" id="SSF55681">
    <property type="entry name" value="Class II aaRS and biotin synthetases"/>
    <property type="match status" value="1"/>
</dbReference>
<gene>
    <name evidence="4" type="ORF">OH76DRAFT_1089986</name>
</gene>
<dbReference type="GO" id="GO:0004077">
    <property type="term" value="F:biotin--[biotin carboxyl-carrier protein] ligase activity"/>
    <property type="evidence" value="ECO:0007669"/>
    <property type="project" value="InterPro"/>
</dbReference>
<evidence type="ECO:0000259" key="3">
    <source>
        <dbReference type="PROSITE" id="PS51733"/>
    </source>
</evidence>
<dbReference type="STRING" id="139420.A0A371CWA6"/>
<dbReference type="PANTHER" id="PTHR12835:SF5">
    <property type="entry name" value="BIOTIN--PROTEIN LIGASE"/>
    <property type="match status" value="1"/>
</dbReference>
<name>A0A371CWA6_9APHY</name>
<protein>
    <submittedName>
        <fullName evidence="4">Class II aaRS and biotin synthetase</fullName>
    </submittedName>
</protein>
<dbReference type="Pfam" id="PF03099">
    <property type="entry name" value="BPL_LplA_LipB"/>
    <property type="match status" value="1"/>
</dbReference>
<organism evidence="4 5">
    <name type="scientific">Lentinus brumalis</name>
    <dbReference type="NCBI Taxonomy" id="2498619"/>
    <lineage>
        <taxon>Eukaryota</taxon>
        <taxon>Fungi</taxon>
        <taxon>Dikarya</taxon>
        <taxon>Basidiomycota</taxon>
        <taxon>Agaricomycotina</taxon>
        <taxon>Agaricomycetes</taxon>
        <taxon>Polyporales</taxon>
        <taxon>Polyporaceae</taxon>
        <taxon>Lentinus</taxon>
    </lineage>
</organism>
<comment type="similarity">
    <text evidence="1">Belongs to the biotin--protein ligase family.</text>
</comment>
<accession>A0A371CWA6</accession>
<dbReference type="Proteomes" id="UP000256964">
    <property type="component" value="Unassembled WGS sequence"/>
</dbReference>
<evidence type="ECO:0000256" key="2">
    <source>
        <dbReference type="ARBA" id="ARBA00022598"/>
    </source>
</evidence>
<dbReference type="Gene3D" id="3.30.930.10">
    <property type="entry name" value="Bira Bifunctional Protein, Domain 2"/>
    <property type="match status" value="1"/>
</dbReference>
<keyword evidence="5" id="KW-1185">Reference proteome</keyword>